<dbReference type="PROSITE" id="PS01174">
    <property type="entry name" value="LIPASE_GDXG_SER"/>
    <property type="match status" value="1"/>
</dbReference>
<evidence type="ECO:0000256" key="2">
    <source>
        <dbReference type="ARBA" id="ARBA00022801"/>
    </source>
</evidence>
<dbReference type="GO" id="GO:0016787">
    <property type="term" value="F:hydrolase activity"/>
    <property type="evidence" value="ECO:0007669"/>
    <property type="project" value="UniProtKB-KW"/>
</dbReference>
<dbReference type="InterPro" id="IPR013094">
    <property type="entry name" value="AB_hydrolase_3"/>
</dbReference>
<evidence type="ECO:0000256" key="3">
    <source>
        <dbReference type="PROSITE-ProRule" id="PRU10038"/>
    </source>
</evidence>
<dbReference type="RefSeq" id="WP_338889097.1">
    <property type="nucleotide sequence ID" value="NZ_CP147846.1"/>
</dbReference>
<proteinExistence type="inferred from homology"/>
<evidence type="ECO:0000313" key="6">
    <source>
        <dbReference type="EMBL" id="WXG68713.1"/>
    </source>
</evidence>
<dbReference type="InterPro" id="IPR029058">
    <property type="entry name" value="AB_hydrolase_fold"/>
</dbReference>
<dbReference type="PANTHER" id="PTHR48081:SF30">
    <property type="entry name" value="ACETYL-HYDROLASE LIPR-RELATED"/>
    <property type="match status" value="1"/>
</dbReference>
<evidence type="ECO:0000259" key="5">
    <source>
        <dbReference type="Pfam" id="PF07859"/>
    </source>
</evidence>
<feature type="active site" evidence="3">
    <location>
        <position position="135"/>
    </location>
</feature>
<evidence type="ECO:0000256" key="1">
    <source>
        <dbReference type="ARBA" id="ARBA00010515"/>
    </source>
</evidence>
<protein>
    <submittedName>
        <fullName evidence="6">Alpha/beta hydrolase</fullName>
    </submittedName>
</protein>
<keyword evidence="2 6" id="KW-0378">Hydrolase</keyword>
<evidence type="ECO:0000256" key="4">
    <source>
        <dbReference type="SAM" id="MobiDB-lite"/>
    </source>
</evidence>
<evidence type="ECO:0000313" key="7">
    <source>
        <dbReference type="Proteomes" id="UP001432000"/>
    </source>
</evidence>
<name>A0ABZ2PLE6_9NOCA</name>
<dbReference type="Gene3D" id="3.40.50.1820">
    <property type="entry name" value="alpha/beta hydrolase"/>
    <property type="match status" value="1"/>
</dbReference>
<organism evidence="6 7">
    <name type="scientific">Rhodococcus sovatensis</name>
    <dbReference type="NCBI Taxonomy" id="1805840"/>
    <lineage>
        <taxon>Bacteria</taxon>
        <taxon>Bacillati</taxon>
        <taxon>Actinomycetota</taxon>
        <taxon>Actinomycetes</taxon>
        <taxon>Mycobacteriales</taxon>
        <taxon>Nocardiaceae</taxon>
        <taxon>Rhodococcus</taxon>
    </lineage>
</organism>
<dbReference type="PANTHER" id="PTHR48081">
    <property type="entry name" value="AB HYDROLASE SUPERFAMILY PROTEIN C4A8.06C"/>
    <property type="match status" value="1"/>
</dbReference>
<dbReference type="Proteomes" id="UP001432000">
    <property type="component" value="Chromosome"/>
</dbReference>
<dbReference type="InterPro" id="IPR050300">
    <property type="entry name" value="GDXG_lipolytic_enzyme"/>
</dbReference>
<gene>
    <name evidence="6" type="ORF">WDS16_26605</name>
</gene>
<sequence length="295" mass="30856">MQTTARDLLPSERPGRPASPELVGRRAQFTGTAVESSTRIEPEVVAFGGVSSLVLHGGDNSTILYLHGGGYRMGSPEAYTAYGTKLAHAAGATVVLPEYRLAPEHPFPAGLRDAVAVYESLVDQTAGPIFVAGDSAGAGLALASTMSVVAAGSTPPAGLMLLSPWLDLSCESPCYATSTDPYFSLATALSAREDYLQGSEHSDPLVSPLLADLSLLPAVLVQVGGIESLVGDALELTRVLATANRSCLLEVVADQGHTWPLIFPDHPDSTRSIRSIGNFARSITERRTAVSPTTQ</sequence>
<comment type="similarity">
    <text evidence="1">Belongs to the 'GDXG' lipolytic enzyme family.</text>
</comment>
<dbReference type="InterPro" id="IPR033140">
    <property type="entry name" value="Lipase_GDXG_put_SER_AS"/>
</dbReference>
<feature type="region of interest" description="Disordered" evidence="4">
    <location>
        <begin position="1"/>
        <end position="22"/>
    </location>
</feature>
<feature type="domain" description="Alpha/beta hydrolase fold-3" evidence="5">
    <location>
        <begin position="63"/>
        <end position="259"/>
    </location>
</feature>
<dbReference type="Pfam" id="PF07859">
    <property type="entry name" value="Abhydrolase_3"/>
    <property type="match status" value="1"/>
</dbReference>
<keyword evidence="7" id="KW-1185">Reference proteome</keyword>
<dbReference type="EMBL" id="CP147846">
    <property type="protein sequence ID" value="WXG68713.1"/>
    <property type="molecule type" value="Genomic_DNA"/>
</dbReference>
<dbReference type="SUPFAM" id="SSF53474">
    <property type="entry name" value="alpha/beta-Hydrolases"/>
    <property type="match status" value="1"/>
</dbReference>
<accession>A0ABZ2PLE6</accession>
<reference evidence="6 7" key="1">
    <citation type="submission" date="2024-03" db="EMBL/GenBank/DDBJ databases">
        <title>Natural products discovery in diverse microorganisms through a two-stage MS feature dereplication strategy.</title>
        <authorList>
            <person name="Zhang R."/>
        </authorList>
    </citation>
    <scope>NUCLEOTIDE SEQUENCE [LARGE SCALE GENOMIC DNA]</scope>
    <source>
        <strain evidence="6 7">18930</strain>
    </source>
</reference>